<dbReference type="PROSITE" id="PS50930">
    <property type="entry name" value="HTH_LYTTR"/>
    <property type="match status" value="1"/>
</dbReference>
<reference evidence="4" key="1">
    <citation type="submission" date="2023-02" db="EMBL/GenBank/DDBJ databases">
        <title>Genome of Flavobacteriaceae gen. nov. sp. strain F89.</title>
        <authorList>
            <person name="Wang Y."/>
        </authorList>
    </citation>
    <scope>NUCLEOTIDE SEQUENCE</scope>
    <source>
        <strain evidence="4">F89</strain>
    </source>
</reference>
<feature type="domain" description="Response regulatory" evidence="2">
    <location>
        <begin position="5"/>
        <end position="116"/>
    </location>
</feature>
<protein>
    <submittedName>
        <fullName evidence="4">LytTR family DNA-binding domain-containing protein</fullName>
    </submittedName>
</protein>
<dbReference type="GO" id="GO:0003677">
    <property type="term" value="F:DNA binding"/>
    <property type="evidence" value="ECO:0007669"/>
    <property type="project" value="UniProtKB-KW"/>
</dbReference>
<sequence length="237" mass="27529">MTAIKTIIIDDEPKAIDVLNRYCNETELVEVVATFRDPIKALEFLQTQSVHLLFLDINMPKISGMEFLNILKIKPKVIFTTAYSEYAVDSFDYDTVDYLLKPIEFQRFMKAVAKVRNLIASNDSSSNTLTERNATEKIIYIKSGPKLYKIDVADILYLEKDGNYLIFHTKDKKILSRQNMKDVFEIVSPKEFLRVHKSYIVAIKHMEIIESHQIKICNIKIPVGRNYREELMKIANL</sequence>
<evidence type="ECO:0000259" key="3">
    <source>
        <dbReference type="PROSITE" id="PS50930"/>
    </source>
</evidence>
<dbReference type="Proteomes" id="UP001200642">
    <property type="component" value="Unassembled WGS sequence"/>
</dbReference>
<dbReference type="Pfam" id="PF04397">
    <property type="entry name" value="LytTR"/>
    <property type="match status" value="1"/>
</dbReference>
<dbReference type="SMART" id="SM00850">
    <property type="entry name" value="LytTR"/>
    <property type="match status" value="1"/>
</dbReference>
<dbReference type="AlphaFoldDB" id="A0AAE3EUB9"/>
<dbReference type="Gene3D" id="2.40.50.1020">
    <property type="entry name" value="LytTr DNA-binding domain"/>
    <property type="match status" value="1"/>
</dbReference>
<proteinExistence type="predicted"/>
<organism evidence="4 5">
    <name type="scientific">Cerina litoralis</name>
    <dbReference type="NCBI Taxonomy" id="2874477"/>
    <lineage>
        <taxon>Bacteria</taxon>
        <taxon>Pseudomonadati</taxon>
        <taxon>Bacteroidota</taxon>
        <taxon>Flavobacteriia</taxon>
        <taxon>Flavobacteriales</taxon>
        <taxon>Flavobacteriaceae</taxon>
        <taxon>Cerina</taxon>
    </lineage>
</organism>
<dbReference type="PANTHER" id="PTHR37299:SF1">
    <property type="entry name" value="STAGE 0 SPORULATION PROTEIN A HOMOLOG"/>
    <property type="match status" value="1"/>
</dbReference>
<keyword evidence="1" id="KW-0597">Phosphoprotein</keyword>
<dbReference type="RefSeq" id="WP_317900915.1">
    <property type="nucleotide sequence ID" value="NZ_JAIRBC010000003.1"/>
</dbReference>
<dbReference type="InterPro" id="IPR007492">
    <property type="entry name" value="LytTR_DNA-bd_dom"/>
</dbReference>
<dbReference type="PANTHER" id="PTHR37299">
    <property type="entry name" value="TRANSCRIPTIONAL REGULATOR-RELATED"/>
    <property type="match status" value="1"/>
</dbReference>
<evidence type="ECO:0000259" key="2">
    <source>
        <dbReference type="PROSITE" id="PS50110"/>
    </source>
</evidence>
<feature type="modified residue" description="4-aspartylphosphate" evidence="1">
    <location>
        <position position="56"/>
    </location>
</feature>
<dbReference type="InterPro" id="IPR001789">
    <property type="entry name" value="Sig_transdc_resp-reg_receiver"/>
</dbReference>
<keyword evidence="4" id="KW-0238">DNA-binding</keyword>
<evidence type="ECO:0000313" key="4">
    <source>
        <dbReference type="EMBL" id="MCG2459771.1"/>
    </source>
</evidence>
<keyword evidence="5" id="KW-1185">Reference proteome</keyword>
<gene>
    <name evidence="4" type="ORF">K8352_03340</name>
</gene>
<dbReference type="InterPro" id="IPR011006">
    <property type="entry name" value="CheY-like_superfamily"/>
</dbReference>
<dbReference type="PROSITE" id="PS50110">
    <property type="entry name" value="RESPONSE_REGULATORY"/>
    <property type="match status" value="1"/>
</dbReference>
<dbReference type="SUPFAM" id="SSF52172">
    <property type="entry name" value="CheY-like"/>
    <property type="match status" value="1"/>
</dbReference>
<comment type="caution">
    <text evidence="4">The sequence shown here is derived from an EMBL/GenBank/DDBJ whole genome shotgun (WGS) entry which is preliminary data.</text>
</comment>
<evidence type="ECO:0000313" key="5">
    <source>
        <dbReference type="Proteomes" id="UP001200642"/>
    </source>
</evidence>
<dbReference type="GO" id="GO:0000156">
    <property type="term" value="F:phosphorelay response regulator activity"/>
    <property type="evidence" value="ECO:0007669"/>
    <property type="project" value="InterPro"/>
</dbReference>
<dbReference type="Pfam" id="PF00072">
    <property type="entry name" value="Response_reg"/>
    <property type="match status" value="1"/>
</dbReference>
<accession>A0AAE3EUB9</accession>
<dbReference type="SMART" id="SM00448">
    <property type="entry name" value="REC"/>
    <property type="match status" value="1"/>
</dbReference>
<dbReference type="InterPro" id="IPR046947">
    <property type="entry name" value="LytR-like"/>
</dbReference>
<name>A0AAE3EUB9_9FLAO</name>
<dbReference type="EMBL" id="JAIRBC010000003">
    <property type="protein sequence ID" value="MCG2459771.1"/>
    <property type="molecule type" value="Genomic_DNA"/>
</dbReference>
<evidence type="ECO:0000256" key="1">
    <source>
        <dbReference type="PROSITE-ProRule" id="PRU00169"/>
    </source>
</evidence>
<feature type="domain" description="HTH LytTR-type" evidence="3">
    <location>
        <begin position="139"/>
        <end position="237"/>
    </location>
</feature>
<dbReference type="Gene3D" id="3.40.50.2300">
    <property type="match status" value="1"/>
</dbReference>